<comment type="caution">
    <text evidence="1">The sequence shown here is derived from an EMBL/GenBank/DDBJ whole genome shotgun (WGS) entry which is preliminary data.</text>
</comment>
<reference evidence="1" key="2">
    <citation type="journal article" name="Front. Microbiol.">
        <title>Degradative Capacity of Two Strains of Rhodonia placenta: From Phenotype to Genotype.</title>
        <authorList>
            <person name="Kolle M."/>
            <person name="Horta M.A.C."/>
            <person name="Nowrousian M."/>
            <person name="Ohm R.A."/>
            <person name="Benz J.P."/>
            <person name="Pilgard A."/>
        </authorList>
    </citation>
    <scope>NUCLEOTIDE SEQUENCE</scope>
    <source>
        <strain evidence="1">FPRL280</strain>
    </source>
</reference>
<reference evidence="1" key="1">
    <citation type="submission" date="2020-11" db="EMBL/GenBank/DDBJ databases">
        <authorList>
            <person name="Koelle M."/>
            <person name="Horta M.A.C."/>
            <person name="Nowrousian M."/>
            <person name="Ohm R.A."/>
            <person name="Benz P."/>
            <person name="Pilgard A."/>
        </authorList>
    </citation>
    <scope>NUCLEOTIDE SEQUENCE</scope>
    <source>
        <strain evidence="1">FPRL280</strain>
    </source>
</reference>
<dbReference type="Proteomes" id="UP000639403">
    <property type="component" value="Unassembled WGS sequence"/>
</dbReference>
<organism evidence="1 2">
    <name type="scientific">Rhodonia placenta</name>
    <dbReference type="NCBI Taxonomy" id="104341"/>
    <lineage>
        <taxon>Eukaryota</taxon>
        <taxon>Fungi</taxon>
        <taxon>Dikarya</taxon>
        <taxon>Basidiomycota</taxon>
        <taxon>Agaricomycotina</taxon>
        <taxon>Agaricomycetes</taxon>
        <taxon>Polyporales</taxon>
        <taxon>Adustoporiaceae</taxon>
        <taxon>Rhodonia</taxon>
    </lineage>
</organism>
<name>A0A8H7U2R2_9APHY</name>
<evidence type="ECO:0000313" key="2">
    <source>
        <dbReference type="Proteomes" id="UP000639403"/>
    </source>
</evidence>
<dbReference type="EMBL" id="JADOXO010000082">
    <property type="protein sequence ID" value="KAF9814670.1"/>
    <property type="molecule type" value="Genomic_DNA"/>
</dbReference>
<dbReference type="AlphaFoldDB" id="A0A8H7U2R2"/>
<accession>A0A8H7U2R2</accession>
<sequence>MIILNDLVKENIPDIDEWISKARLDHETLTSQADNVEKAGARVSFWSFKGPVKTVSLLVDARSIKESTEILRGRVQRVSDIAYNKRMGNGTLMIHRISSNLSLISTRSEVAGTATRTSVIAAQGALGGNGGTTVQDDPLSDAIRIDIEPEQIFRDEQPIVSILLEHNPWADTANHE</sequence>
<proteinExistence type="predicted"/>
<protein>
    <submittedName>
        <fullName evidence="1">Uncharacterized protein</fullName>
    </submittedName>
</protein>
<evidence type="ECO:0000313" key="1">
    <source>
        <dbReference type="EMBL" id="KAF9814670.1"/>
    </source>
</evidence>
<gene>
    <name evidence="1" type="ORF">IEO21_04965</name>
</gene>